<evidence type="ECO:0000313" key="2">
    <source>
        <dbReference type="EMBL" id="KAK5085185.1"/>
    </source>
</evidence>
<keyword evidence="3" id="KW-1185">Reference proteome</keyword>
<proteinExistence type="predicted"/>
<protein>
    <submittedName>
        <fullName evidence="2">Uncharacterized protein</fullName>
    </submittedName>
</protein>
<reference evidence="2 3" key="1">
    <citation type="submission" date="2023-08" db="EMBL/GenBank/DDBJ databases">
        <title>Black Yeasts Isolated from many extreme environments.</title>
        <authorList>
            <person name="Coleine C."/>
            <person name="Stajich J.E."/>
            <person name="Selbmann L."/>
        </authorList>
    </citation>
    <scope>NUCLEOTIDE SEQUENCE [LARGE SCALE GENOMIC DNA]</scope>
    <source>
        <strain evidence="2 3">CCFEE 5910</strain>
    </source>
</reference>
<comment type="caution">
    <text evidence="2">The sequence shown here is derived from an EMBL/GenBank/DDBJ whole genome shotgun (WGS) entry which is preliminary data.</text>
</comment>
<evidence type="ECO:0000256" key="1">
    <source>
        <dbReference type="SAM" id="MobiDB-lite"/>
    </source>
</evidence>
<sequence>MANFENVATPSTDFSESLSRLTETLGGVSPQEPSNSHTARPSVPPPQSSNPNTSLQRWLFKPEPKIVQETAIEYDRNAADGAQSAGYLNQGIHQTALDHFGQQIMVPCPMVVQDAFRGELPLSIYLHIKSRVVYDRQPLLNVLDELRIRRGVEIRWLASVQLGFDLIAEAANHHGLDLSWADAGMPSRSAAEVEERKLVHTVKIQREEYLATYGDGWTGDDKLEEKFIPWAECPEFQHISHTQPFYVDIDTIEVDLVSRLSQF</sequence>
<dbReference type="EMBL" id="JAVRRJ010000004">
    <property type="protein sequence ID" value="KAK5085185.1"/>
    <property type="molecule type" value="Genomic_DNA"/>
</dbReference>
<dbReference type="Proteomes" id="UP001309876">
    <property type="component" value="Unassembled WGS sequence"/>
</dbReference>
<dbReference type="AlphaFoldDB" id="A0AAN7YGJ0"/>
<accession>A0AAN7YGJ0</accession>
<organism evidence="2 3">
    <name type="scientific">Lithohypha guttulata</name>
    <dbReference type="NCBI Taxonomy" id="1690604"/>
    <lineage>
        <taxon>Eukaryota</taxon>
        <taxon>Fungi</taxon>
        <taxon>Dikarya</taxon>
        <taxon>Ascomycota</taxon>
        <taxon>Pezizomycotina</taxon>
        <taxon>Eurotiomycetes</taxon>
        <taxon>Chaetothyriomycetidae</taxon>
        <taxon>Chaetothyriales</taxon>
        <taxon>Trichomeriaceae</taxon>
        <taxon>Lithohypha</taxon>
    </lineage>
</organism>
<gene>
    <name evidence="2" type="ORF">LTR05_004464</name>
</gene>
<feature type="region of interest" description="Disordered" evidence="1">
    <location>
        <begin position="1"/>
        <end position="56"/>
    </location>
</feature>
<name>A0AAN7YGJ0_9EURO</name>
<feature type="compositionally biased region" description="Polar residues" evidence="1">
    <location>
        <begin position="1"/>
        <end position="22"/>
    </location>
</feature>
<evidence type="ECO:0000313" key="3">
    <source>
        <dbReference type="Proteomes" id="UP001309876"/>
    </source>
</evidence>